<dbReference type="EMBL" id="JAYGHK010000090">
    <property type="protein sequence ID" value="MEA5610333.1"/>
    <property type="molecule type" value="Genomic_DNA"/>
</dbReference>
<evidence type="ECO:0000313" key="1">
    <source>
        <dbReference type="EMBL" id="MEA5610333.1"/>
    </source>
</evidence>
<organism evidence="1 2">
    <name type="scientific">Nodularia spumigena UHCC 0060</name>
    <dbReference type="NCBI Taxonomy" id="3110300"/>
    <lineage>
        <taxon>Bacteria</taxon>
        <taxon>Bacillati</taxon>
        <taxon>Cyanobacteriota</taxon>
        <taxon>Cyanophyceae</taxon>
        <taxon>Nostocales</taxon>
        <taxon>Nodulariaceae</taxon>
        <taxon>Nodularia</taxon>
    </lineage>
</organism>
<reference evidence="1 2" key="1">
    <citation type="submission" date="2023-12" db="EMBL/GenBank/DDBJ databases">
        <title>Baltic Sea Cyanobacteria.</title>
        <authorList>
            <person name="Delbaje E."/>
            <person name="Fewer D.P."/>
            <person name="Shishido T.K."/>
        </authorList>
    </citation>
    <scope>NUCLEOTIDE SEQUENCE [LARGE SCALE GENOMIC DNA]</scope>
    <source>
        <strain evidence="1 2">UHCC 0060</strain>
    </source>
</reference>
<dbReference type="Proteomes" id="UP001303285">
    <property type="component" value="Unassembled WGS sequence"/>
</dbReference>
<sequence length="85" mass="9884">MTVTYNLPDGPKLPRYLRMVKFITQPVKYVEDFAQVYGDNFTIWNRGDKHIVYFSHPQALAGVTQKPSQTLIPLCTLRLVWFVIP</sequence>
<keyword evidence="2" id="KW-1185">Reference proteome</keyword>
<proteinExistence type="predicted"/>
<protein>
    <submittedName>
        <fullName evidence="1">Cytochrome</fullName>
    </submittedName>
</protein>
<comment type="caution">
    <text evidence="1">The sequence shown here is derived from an EMBL/GenBank/DDBJ whole genome shotgun (WGS) entry which is preliminary data.</text>
</comment>
<name>A0ABU5UVJ5_NODSP</name>
<dbReference type="RefSeq" id="WP_006197031.1">
    <property type="nucleotide sequence ID" value="NZ_JAYGHK010000090.1"/>
</dbReference>
<dbReference type="GeneID" id="78019054"/>
<accession>A0ABU5UVJ5</accession>
<evidence type="ECO:0000313" key="2">
    <source>
        <dbReference type="Proteomes" id="UP001303285"/>
    </source>
</evidence>
<gene>
    <name evidence="1" type="ORF">VB695_20050</name>
</gene>